<organism evidence="1 2">
    <name type="scientific">Kitasatospora xanthocidica</name>
    <dbReference type="NCBI Taxonomy" id="83382"/>
    <lineage>
        <taxon>Bacteria</taxon>
        <taxon>Bacillati</taxon>
        <taxon>Actinomycetota</taxon>
        <taxon>Actinomycetes</taxon>
        <taxon>Kitasatosporales</taxon>
        <taxon>Streptomycetaceae</taxon>
        <taxon>Kitasatospora</taxon>
    </lineage>
</organism>
<proteinExistence type="predicted"/>
<comment type="caution">
    <text evidence="1">The sequence shown here is derived from an EMBL/GenBank/DDBJ whole genome shotgun (WGS) entry which is preliminary data.</text>
</comment>
<evidence type="ECO:0000313" key="1">
    <source>
        <dbReference type="EMBL" id="RGD59408.1"/>
    </source>
</evidence>
<dbReference type="RefSeq" id="WP_117487606.1">
    <property type="nucleotide sequence ID" value="NZ_QVIG01000001.1"/>
</dbReference>
<dbReference type="EMBL" id="QVIG01000001">
    <property type="protein sequence ID" value="RGD59408.1"/>
    <property type="molecule type" value="Genomic_DNA"/>
</dbReference>
<name>A0A372ZU04_9ACTN</name>
<keyword evidence="2" id="KW-1185">Reference proteome</keyword>
<evidence type="ECO:0000313" key="2">
    <source>
        <dbReference type="Proteomes" id="UP000263377"/>
    </source>
</evidence>
<reference evidence="1 2" key="1">
    <citation type="submission" date="2018-08" db="EMBL/GenBank/DDBJ databases">
        <title>Diversity &amp; Physiological Properties of Lignin-Decomposing Actinobacteria from Soil.</title>
        <authorList>
            <person name="Roh S.G."/>
            <person name="Kim S.B."/>
        </authorList>
    </citation>
    <scope>NUCLEOTIDE SEQUENCE [LARGE SCALE GENOMIC DNA]</scope>
    <source>
        <strain evidence="1 2">MMS17-GH009</strain>
    </source>
</reference>
<dbReference type="Proteomes" id="UP000263377">
    <property type="component" value="Unassembled WGS sequence"/>
</dbReference>
<gene>
    <name evidence="1" type="ORF">DR950_17850</name>
</gene>
<sequence>MPGAVYRYFTTHALTGEVLAWDLPLSGVAFGYERNGPGQLRATLDPRFAHLAPAQAEAGTVLAWAVRDQQLVWGGQIWSAKPEGPALQLEAAGFGAYPTRRHDLHGNLGGRGPYAGADPCQVIADTWAYLQEQPDGDLGVRVDLPPGGCPARLGDAEHPYTTKEWEAPALSGVIRDATALDGGPEWTETVAWEGERPGRRILVAWPRLGTRRTDLHFASGVNVIEPEPITSSADDYAQVVVALGAGDGSAKVRAVDAVRDGRLRLEHVLDRPSVTDPAALAQIARAERARRQQLATVEEITVVDHPAAPIGSWRIGDDVQVTLHDQWADFAAWCRITGWTLRPAEGDLPETATLRLDRAYTTGA</sequence>
<dbReference type="AlphaFoldDB" id="A0A372ZU04"/>
<protein>
    <submittedName>
        <fullName evidence="1">Uncharacterized protein</fullName>
    </submittedName>
</protein>
<accession>A0A372ZU04</accession>